<dbReference type="GO" id="GO:0005643">
    <property type="term" value="C:nuclear pore"/>
    <property type="evidence" value="ECO:0007669"/>
    <property type="project" value="TreeGrafter"/>
</dbReference>
<sequence>MGCVLPTWLTNAYKMANPAELLQLLINFDLLQEATALALEYLNAVMGHGKEYFGIEETLAGSSSPVWFPYVALDQLLAALDKVDGDESLCQLQDKLQSKFDDYLETVSRVSQDMVDLQWRQERTRITQGAH</sequence>
<accession>A0A7D9IJ89</accession>
<keyword evidence="3" id="KW-1185">Reference proteome</keyword>
<dbReference type="InterPro" id="IPR021717">
    <property type="entry name" value="Nucleoporin_Nup160"/>
</dbReference>
<dbReference type="Proteomes" id="UP001152795">
    <property type="component" value="Unassembled WGS sequence"/>
</dbReference>
<dbReference type="AlphaFoldDB" id="A0A7D9IJ89"/>
<dbReference type="GO" id="GO:0017056">
    <property type="term" value="F:structural constituent of nuclear pore"/>
    <property type="evidence" value="ECO:0007669"/>
    <property type="project" value="TreeGrafter"/>
</dbReference>
<dbReference type="EMBL" id="CACRXK020005699">
    <property type="protein sequence ID" value="CAB4007104.1"/>
    <property type="molecule type" value="Genomic_DNA"/>
</dbReference>
<dbReference type="InterPro" id="IPR056536">
    <property type="entry name" value="TPR_NUP160_C"/>
</dbReference>
<evidence type="ECO:0000313" key="3">
    <source>
        <dbReference type="Proteomes" id="UP001152795"/>
    </source>
</evidence>
<dbReference type="Pfam" id="PF23347">
    <property type="entry name" value="TPR_Nup160_C"/>
    <property type="match status" value="1"/>
</dbReference>
<comment type="caution">
    <text evidence="2">The sequence shown here is derived from an EMBL/GenBank/DDBJ whole genome shotgun (WGS) entry which is preliminary data.</text>
</comment>
<evidence type="ECO:0000259" key="1">
    <source>
        <dbReference type="Pfam" id="PF23347"/>
    </source>
</evidence>
<organism evidence="2 3">
    <name type="scientific">Paramuricea clavata</name>
    <name type="common">Red gorgonian</name>
    <name type="synonym">Violescent sea-whip</name>
    <dbReference type="NCBI Taxonomy" id="317549"/>
    <lineage>
        <taxon>Eukaryota</taxon>
        <taxon>Metazoa</taxon>
        <taxon>Cnidaria</taxon>
        <taxon>Anthozoa</taxon>
        <taxon>Octocorallia</taxon>
        <taxon>Malacalcyonacea</taxon>
        <taxon>Plexauridae</taxon>
        <taxon>Paramuricea</taxon>
    </lineage>
</organism>
<reference evidence="2" key="1">
    <citation type="submission" date="2020-04" db="EMBL/GenBank/DDBJ databases">
        <authorList>
            <person name="Alioto T."/>
            <person name="Alioto T."/>
            <person name="Gomez Garrido J."/>
        </authorList>
    </citation>
    <scope>NUCLEOTIDE SEQUENCE</scope>
    <source>
        <strain evidence="2">A484AB</strain>
    </source>
</reference>
<feature type="domain" description="NUP160 C-terminal TPR" evidence="1">
    <location>
        <begin position="2"/>
        <end position="117"/>
    </location>
</feature>
<dbReference type="OrthoDB" id="5985379at2759"/>
<dbReference type="PANTHER" id="PTHR21286">
    <property type="entry name" value="NUCLEAR PORE COMPLEX PROTEIN NUP160"/>
    <property type="match status" value="1"/>
</dbReference>
<dbReference type="PANTHER" id="PTHR21286:SF0">
    <property type="entry name" value="NUCLEAR PORE COMPLEX PROTEIN NUP160"/>
    <property type="match status" value="1"/>
</dbReference>
<proteinExistence type="predicted"/>
<protein>
    <recommendedName>
        <fullName evidence="1">NUP160 C-terminal TPR domain-containing protein</fullName>
    </recommendedName>
</protein>
<evidence type="ECO:0000313" key="2">
    <source>
        <dbReference type="EMBL" id="CAB4007104.1"/>
    </source>
</evidence>
<name>A0A7D9IJ89_PARCT</name>
<gene>
    <name evidence="2" type="ORF">PACLA_8A057507</name>
</gene>